<accession>A0ABM5M4M1</accession>
<gene>
    <name evidence="1" type="ordered locus">BATR1942_21025</name>
</gene>
<dbReference type="InterPro" id="IPR058595">
    <property type="entry name" value="Avidin-like"/>
</dbReference>
<evidence type="ECO:0000313" key="1">
    <source>
        <dbReference type="EMBL" id="ADP35120.1"/>
    </source>
</evidence>
<sequence length="114" mass="12324">MINYDGRIFIGVHVSEDGEVSGETVFHYKQDGIILSGTYAGGGIISGVLVGTVKKDDTLHFRYHHVNAGGKLESGECVSSPQVGEDGRVLLHEEWQMMDGQKSKGSSVVEEIES</sequence>
<proteinExistence type="predicted"/>
<organism evidence="1 2">
    <name type="scientific">Bacillus atrophaeus (strain 1942)</name>
    <dbReference type="NCBI Taxonomy" id="720555"/>
    <lineage>
        <taxon>Bacteria</taxon>
        <taxon>Bacillati</taxon>
        <taxon>Bacillota</taxon>
        <taxon>Bacilli</taxon>
        <taxon>Bacillales</taxon>
        <taxon>Bacillaceae</taxon>
        <taxon>Bacillus</taxon>
    </lineage>
</organism>
<evidence type="ECO:0008006" key="3">
    <source>
        <dbReference type="Google" id="ProtNLM"/>
    </source>
</evidence>
<protein>
    <recommendedName>
        <fullName evidence="3">N-acetylglutamate synthase</fullName>
    </recommendedName>
</protein>
<evidence type="ECO:0000313" key="2">
    <source>
        <dbReference type="Proteomes" id="UP000006867"/>
    </source>
</evidence>
<keyword evidence="2" id="KW-1185">Reference proteome</keyword>
<dbReference type="Proteomes" id="UP000006867">
    <property type="component" value="Chromosome"/>
</dbReference>
<dbReference type="Pfam" id="PF26421">
    <property type="entry name" value="Avidin_like"/>
    <property type="match status" value="1"/>
</dbReference>
<reference evidence="1 2" key="1">
    <citation type="journal article" date="2011" name="Front. Microbiol.">
        <title>Genomic signatures of strain selection and enhancement in Bacillus atrophaeus var. globigii, a historical biowarfare simulant.</title>
        <authorList>
            <person name="Gibbons H.S."/>
            <person name="Broomall S.M."/>
            <person name="McNew L.A."/>
            <person name="Daligault H."/>
            <person name="Chapman C."/>
            <person name="Bruce D."/>
            <person name="Karavis M."/>
            <person name="Krepps M."/>
            <person name="McGregor P.A."/>
            <person name="Hong C."/>
            <person name="Park K.H."/>
            <person name="Akmal A."/>
            <person name="Feldman A."/>
            <person name="Lin J.S."/>
            <person name="Chang W.E."/>
            <person name="Higgs B.W."/>
            <person name="Demirev P."/>
            <person name="Lindquist J."/>
            <person name="Liem A."/>
            <person name="Fochler E."/>
            <person name="Read T.D."/>
            <person name="Tapia R."/>
            <person name="Johnson S."/>
            <person name="Bishop-Lilly K.A."/>
            <person name="Detter C."/>
            <person name="Han C."/>
            <person name="Sozhamannan S."/>
            <person name="Rosenzweig C.N."/>
            <person name="Skowronski E.W."/>
        </authorList>
    </citation>
    <scope>NUCLEOTIDE SEQUENCE [LARGE SCALE GENOMIC DNA]</scope>
    <source>
        <strain evidence="1 2">1942</strain>
    </source>
</reference>
<name>A0ABM5M4M1_BACA1</name>
<dbReference type="EMBL" id="CP002207">
    <property type="protein sequence ID" value="ADP35120.1"/>
    <property type="molecule type" value="Genomic_DNA"/>
</dbReference>